<evidence type="ECO:0000256" key="1">
    <source>
        <dbReference type="SAM" id="SignalP"/>
    </source>
</evidence>
<feature type="signal peptide" evidence="1">
    <location>
        <begin position="1"/>
        <end position="20"/>
    </location>
</feature>
<name>A0A7J9AY91_9ROSI</name>
<comment type="caution">
    <text evidence="2">The sequence shown here is derived from an EMBL/GenBank/DDBJ whole genome shotgun (WGS) entry which is preliminary data.</text>
</comment>
<accession>A0A7J9AY91</accession>
<dbReference type="Proteomes" id="UP000593574">
    <property type="component" value="Unassembled WGS sequence"/>
</dbReference>
<keyword evidence="1" id="KW-0732">Signal</keyword>
<reference evidence="2 3" key="1">
    <citation type="journal article" date="2019" name="Genome Biol. Evol.">
        <title>Insights into the evolution of the New World diploid cottons (Gossypium, subgenus Houzingenia) based on genome sequencing.</title>
        <authorList>
            <person name="Grover C.E."/>
            <person name="Arick M.A. 2nd"/>
            <person name="Thrash A."/>
            <person name="Conover J.L."/>
            <person name="Sanders W.S."/>
            <person name="Peterson D.G."/>
            <person name="Frelichowski J.E."/>
            <person name="Scheffler J.A."/>
            <person name="Scheffler B.E."/>
            <person name="Wendel J.F."/>
        </authorList>
    </citation>
    <scope>NUCLEOTIDE SEQUENCE [LARGE SCALE GENOMIC DNA]</scope>
    <source>
        <strain evidence="2">4</strain>
        <tissue evidence="2">Leaf</tissue>
    </source>
</reference>
<gene>
    <name evidence="2" type="ORF">Golax_023420</name>
</gene>
<evidence type="ECO:0000313" key="2">
    <source>
        <dbReference type="EMBL" id="MBA0728990.1"/>
    </source>
</evidence>
<feature type="chain" id="PRO_5029549084" evidence="1">
    <location>
        <begin position="21"/>
        <end position="48"/>
    </location>
</feature>
<protein>
    <submittedName>
        <fullName evidence="2">Uncharacterized protein</fullName>
    </submittedName>
</protein>
<proteinExistence type="predicted"/>
<dbReference type="EMBL" id="JABEZV010078823">
    <property type="protein sequence ID" value="MBA0728990.1"/>
    <property type="molecule type" value="Genomic_DNA"/>
</dbReference>
<evidence type="ECO:0000313" key="3">
    <source>
        <dbReference type="Proteomes" id="UP000593574"/>
    </source>
</evidence>
<dbReference type="AlphaFoldDB" id="A0A7J9AY91"/>
<organism evidence="2 3">
    <name type="scientific">Gossypium laxum</name>
    <dbReference type="NCBI Taxonomy" id="34288"/>
    <lineage>
        <taxon>Eukaryota</taxon>
        <taxon>Viridiplantae</taxon>
        <taxon>Streptophyta</taxon>
        <taxon>Embryophyta</taxon>
        <taxon>Tracheophyta</taxon>
        <taxon>Spermatophyta</taxon>
        <taxon>Magnoliopsida</taxon>
        <taxon>eudicotyledons</taxon>
        <taxon>Gunneridae</taxon>
        <taxon>Pentapetalae</taxon>
        <taxon>rosids</taxon>
        <taxon>malvids</taxon>
        <taxon>Malvales</taxon>
        <taxon>Malvaceae</taxon>
        <taxon>Malvoideae</taxon>
        <taxon>Gossypium</taxon>
    </lineage>
</organism>
<sequence>MSLLLVYMVWLSSLKLWVTSTKQSLIYSTDQIEELHQSQRFWQKPSGH</sequence>
<keyword evidence="3" id="KW-1185">Reference proteome</keyword>